<evidence type="ECO:0000313" key="5">
    <source>
        <dbReference type="Proteomes" id="UP001165122"/>
    </source>
</evidence>
<feature type="domain" description="Enoyl reductase (ER)" evidence="3">
    <location>
        <begin position="54"/>
        <end position="376"/>
    </location>
</feature>
<name>A0A9W7FN63_9STRA</name>
<evidence type="ECO:0000259" key="3">
    <source>
        <dbReference type="SMART" id="SM00829"/>
    </source>
</evidence>
<sequence>MCSRITCLSLLILIAAIVASKWLLPSTPPPLRILPDLTCNQQRERWVLNSRPSGAFKVSDAKLITDVLDICKPSPGEVVVKMETLGLDAFLRTMLDAEAFHGAVDIGKTLPAFGIGTIVASGVNATFTPGTVVMGMFGATNYAVVTPGEMGPFPTLPIVPPELGLGLLSLTTGITAHVGIYNVLGSPKKDQTVVISAAAGAVGTVATQLAKRTGAKVIGVAGGPQKRAFLEDDLGVLAVDYKAGDVKGQLDKLAPDGIDFFFDGAGGDILDEVLARINYNSRIVICGAASQYSGNLNVGSVQGPSNYLKLAEKDSTMKGFVVLNYMWRIPFAMIDLIYLWSTSKIALRESIVHGLNEFPDAMVKMFSGGHIGKILVKL</sequence>
<feature type="signal peptide" evidence="2">
    <location>
        <begin position="1"/>
        <end position="19"/>
    </location>
</feature>
<dbReference type="InterPro" id="IPR011032">
    <property type="entry name" value="GroES-like_sf"/>
</dbReference>
<dbReference type="InterPro" id="IPR013149">
    <property type="entry name" value="ADH-like_C"/>
</dbReference>
<gene>
    <name evidence="4" type="ORF">TrLO_g2609</name>
</gene>
<feature type="chain" id="PRO_5040726441" description="Enoyl reductase (ER) domain-containing protein" evidence="2">
    <location>
        <begin position="20"/>
        <end position="378"/>
    </location>
</feature>
<organism evidence="4 5">
    <name type="scientific">Triparma laevis f. longispina</name>
    <dbReference type="NCBI Taxonomy" id="1714387"/>
    <lineage>
        <taxon>Eukaryota</taxon>
        <taxon>Sar</taxon>
        <taxon>Stramenopiles</taxon>
        <taxon>Ochrophyta</taxon>
        <taxon>Bolidophyceae</taxon>
        <taxon>Parmales</taxon>
        <taxon>Triparmaceae</taxon>
        <taxon>Triparma</taxon>
    </lineage>
</organism>
<evidence type="ECO:0000256" key="1">
    <source>
        <dbReference type="ARBA" id="ARBA00023002"/>
    </source>
</evidence>
<dbReference type="Pfam" id="PF16884">
    <property type="entry name" value="ADH_N_2"/>
    <property type="match status" value="1"/>
</dbReference>
<dbReference type="SMART" id="SM00829">
    <property type="entry name" value="PKS_ER"/>
    <property type="match status" value="1"/>
</dbReference>
<dbReference type="SUPFAM" id="SSF50129">
    <property type="entry name" value="GroES-like"/>
    <property type="match status" value="1"/>
</dbReference>
<reference evidence="5" key="1">
    <citation type="journal article" date="2023" name="Commun. Biol.">
        <title>Genome analysis of Parmales, the sister group of diatoms, reveals the evolutionary specialization of diatoms from phago-mixotrophs to photoautotrophs.</title>
        <authorList>
            <person name="Ban H."/>
            <person name="Sato S."/>
            <person name="Yoshikawa S."/>
            <person name="Yamada K."/>
            <person name="Nakamura Y."/>
            <person name="Ichinomiya M."/>
            <person name="Sato N."/>
            <person name="Blanc-Mathieu R."/>
            <person name="Endo H."/>
            <person name="Kuwata A."/>
            <person name="Ogata H."/>
        </authorList>
    </citation>
    <scope>NUCLEOTIDE SEQUENCE [LARGE SCALE GENOMIC DNA]</scope>
    <source>
        <strain evidence="5">NIES 3700</strain>
    </source>
</reference>
<dbReference type="GO" id="GO:0016628">
    <property type="term" value="F:oxidoreductase activity, acting on the CH-CH group of donors, NAD or NADP as acceptor"/>
    <property type="evidence" value="ECO:0007669"/>
    <property type="project" value="InterPro"/>
</dbReference>
<keyword evidence="1" id="KW-0560">Oxidoreductase</keyword>
<accession>A0A9W7FN63</accession>
<dbReference type="PANTHER" id="PTHR43205:SF42">
    <property type="entry name" value="ALCOHOL DEHYDROGENASE, ZINC-CONTAINING (AFU_ORTHOLOGUE AFUA_7G04530)"/>
    <property type="match status" value="1"/>
</dbReference>
<dbReference type="Pfam" id="PF00107">
    <property type="entry name" value="ADH_zinc_N"/>
    <property type="match status" value="1"/>
</dbReference>
<dbReference type="EMBL" id="BRXW01000223">
    <property type="protein sequence ID" value="GMI15011.1"/>
    <property type="molecule type" value="Genomic_DNA"/>
</dbReference>
<dbReference type="Gene3D" id="3.90.180.10">
    <property type="entry name" value="Medium-chain alcohol dehydrogenases, catalytic domain"/>
    <property type="match status" value="1"/>
</dbReference>
<dbReference type="PANTHER" id="PTHR43205">
    <property type="entry name" value="PROSTAGLANDIN REDUCTASE"/>
    <property type="match status" value="1"/>
</dbReference>
<evidence type="ECO:0000256" key="2">
    <source>
        <dbReference type="SAM" id="SignalP"/>
    </source>
</evidence>
<comment type="caution">
    <text evidence="4">The sequence shown here is derived from an EMBL/GenBank/DDBJ whole genome shotgun (WGS) entry which is preliminary data.</text>
</comment>
<dbReference type="SUPFAM" id="SSF51735">
    <property type="entry name" value="NAD(P)-binding Rossmann-fold domains"/>
    <property type="match status" value="1"/>
</dbReference>
<keyword evidence="5" id="KW-1185">Reference proteome</keyword>
<dbReference type="InterPro" id="IPR045010">
    <property type="entry name" value="MDR_fam"/>
</dbReference>
<keyword evidence="2" id="KW-0732">Signal</keyword>
<dbReference type="InterPro" id="IPR036291">
    <property type="entry name" value="NAD(P)-bd_dom_sf"/>
</dbReference>
<evidence type="ECO:0000313" key="4">
    <source>
        <dbReference type="EMBL" id="GMI15011.1"/>
    </source>
</evidence>
<dbReference type="OrthoDB" id="9992527at2759"/>
<dbReference type="InterPro" id="IPR020843">
    <property type="entry name" value="ER"/>
</dbReference>
<dbReference type="CDD" id="cd05288">
    <property type="entry name" value="PGDH"/>
    <property type="match status" value="1"/>
</dbReference>
<dbReference type="Gene3D" id="3.40.50.720">
    <property type="entry name" value="NAD(P)-binding Rossmann-like Domain"/>
    <property type="match status" value="1"/>
</dbReference>
<dbReference type="AlphaFoldDB" id="A0A9W7FN63"/>
<dbReference type="InterPro" id="IPR041694">
    <property type="entry name" value="ADH_N_2"/>
</dbReference>
<dbReference type="Proteomes" id="UP001165122">
    <property type="component" value="Unassembled WGS sequence"/>
</dbReference>
<proteinExistence type="predicted"/>
<protein>
    <recommendedName>
        <fullName evidence="3">Enoyl reductase (ER) domain-containing protein</fullName>
    </recommendedName>
</protein>